<dbReference type="Proteomes" id="UP000836788">
    <property type="component" value="Chromosome 6"/>
</dbReference>
<dbReference type="EMBL" id="OU594947">
    <property type="protein sequence ID" value="CAG9291030.1"/>
    <property type="molecule type" value="Genomic_DNA"/>
</dbReference>
<reference evidence="2" key="1">
    <citation type="submission" date="2022-02" db="EMBL/GenBank/DDBJ databases">
        <authorList>
            <person name="Giguere J D."/>
        </authorList>
    </citation>
    <scope>NUCLEOTIDE SEQUENCE</scope>
    <source>
        <strain evidence="2">CCAP 1055/1</strain>
    </source>
</reference>
<sequence>MAKNSFIQAELTSSSHLLHQSDRRNTQMRSFTNIPLSSFLSGRSESSTENSSSNPKAESAPVYDNNCSKRCRDEDESEAHNGHVSHSAIPIPVQPNLHSPKRNRLNAYHAPRIVPKSFTSTMGSLAAGGGGHEKSGLRVHNRRQLSGSKLDEYLGDHDSMDVDTTEAKPRSMSF</sequence>
<protein>
    <submittedName>
        <fullName evidence="2">Uncharacterized protein</fullName>
    </submittedName>
</protein>
<feature type="compositionally biased region" description="Basic and acidic residues" evidence="1">
    <location>
        <begin position="70"/>
        <end position="81"/>
    </location>
</feature>
<proteinExistence type="predicted"/>
<accession>A0A8J9X6F5</accession>
<name>A0A8J9X6F5_PHATR</name>
<evidence type="ECO:0000256" key="1">
    <source>
        <dbReference type="SAM" id="MobiDB-lite"/>
    </source>
</evidence>
<organism evidence="2">
    <name type="scientific">Phaeodactylum tricornutum</name>
    <name type="common">Diatom</name>
    <dbReference type="NCBI Taxonomy" id="2850"/>
    <lineage>
        <taxon>Eukaryota</taxon>
        <taxon>Sar</taxon>
        <taxon>Stramenopiles</taxon>
        <taxon>Ochrophyta</taxon>
        <taxon>Bacillariophyta</taxon>
        <taxon>Bacillariophyceae</taxon>
        <taxon>Bacillariophycidae</taxon>
        <taxon>Naviculales</taxon>
        <taxon>Phaeodactylaceae</taxon>
        <taxon>Phaeodactylum</taxon>
    </lineage>
</organism>
<feature type="compositionally biased region" description="Low complexity" evidence="1">
    <location>
        <begin position="38"/>
        <end position="54"/>
    </location>
</feature>
<feature type="region of interest" description="Disordered" evidence="1">
    <location>
        <begin position="150"/>
        <end position="174"/>
    </location>
</feature>
<evidence type="ECO:0000313" key="2">
    <source>
        <dbReference type="EMBL" id="CAG9291030.1"/>
    </source>
</evidence>
<feature type="region of interest" description="Disordered" evidence="1">
    <location>
        <begin position="38"/>
        <end position="102"/>
    </location>
</feature>
<gene>
    <name evidence="2" type="ORF">PTTT1_LOCUS46647</name>
</gene>
<dbReference type="AlphaFoldDB" id="A0A8J9X6F5"/>